<proteinExistence type="predicted"/>
<evidence type="ECO:0000313" key="1">
    <source>
        <dbReference type="EMBL" id="QHT02985.1"/>
    </source>
</evidence>
<name>A0A6C0CHF7_9ZZZZ</name>
<reference evidence="1" key="1">
    <citation type="journal article" date="2020" name="Nature">
        <title>Giant virus diversity and host interactions through global metagenomics.</title>
        <authorList>
            <person name="Schulz F."/>
            <person name="Roux S."/>
            <person name="Paez-Espino D."/>
            <person name="Jungbluth S."/>
            <person name="Walsh D.A."/>
            <person name="Denef V.J."/>
            <person name="McMahon K.D."/>
            <person name="Konstantinidis K.T."/>
            <person name="Eloe-Fadrosh E.A."/>
            <person name="Kyrpides N.C."/>
            <person name="Woyke T."/>
        </authorList>
    </citation>
    <scope>NUCLEOTIDE SEQUENCE</scope>
    <source>
        <strain evidence="1">GVMAG-M-3300020727-4</strain>
    </source>
</reference>
<accession>A0A6C0CHF7</accession>
<organism evidence="1">
    <name type="scientific">viral metagenome</name>
    <dbReference type="NCBI Taxonomy" id="1070528"/>
    <lineage>
        <taxon>unclassified sequences</taxon>
        <taxon>metagenomes</taxon>
        <taxon>organismal metagenomes</taxon>
    </lineage>
</organism>
<dbReference type="AlphaFoldDB" id="A0A6C0CHF7"/>
<dbReference type="EMBL" id="MN739404">
    <property type="protein sequence ID" value="QHT02985.1"/>
    <property type="molecule type" value="Genomic_DNA"/>
</dbReference>
<sequence length="56" mass="6416">MFADIRKFVQLTEKTNIDCIQNYVPLVFPSQLGEPVNYYKDAKICLSDVPDDIGSY</sequence>
<protein>
    <submittedName>
        <fullName evidence="1">Uncharacterized protein</fullName>
    </submittedName>
</protein>